<dbReference type="EMBL" id="JAPDDS010000001">
    <property type="protein sequence ID" value="MCW1883248.1"/>
    <property type="molecule type" value="Genomic_DNA"/>
</dbReference>
<dbReference type="InterPro" id="IPR020846">
    <property type="entry name" value="MFS_dom"/>
</dbReference>
<dbReference type="PROSITE" id="PS50850">
    <property type="entry name" value="MFS"/>
    <property type="match status" value="1"/>
</dbReference>
<comment type="caution">
    <text evidence="7">The sequence shown here is derived from an EMBL/GenBank/DDBJ whole genome shotgun (WGS) entry which is preliminary data.</text>
</comment>
<name>A0ABT3FI50_9BACT</name>
<feature type="transmembrane region" description="Helical" evidence="5">
    <location>
        <begin position="194"/>
        <end position="214"/>
    </location>
</feature>
<dbReference type="RefSeq" id="WP_264499210.1">
    <property type="nucleotide sequence ID" value="NZ_JAPDDS010000001.1"/>
</dbReference>
<feature type="transmembrane region" description="Helical" evidence="5">
    <location>
        <begin position="301"/>
        <end position="321"/>
    </location>
</feature>
<dbReference type="Pfam" id="PF07690">
    <property type="entry name" value="MFS_1"/>
    <property type="match status" value="1"/>
</dbReference>
<evidence type="ECO:0000256" key="5">
    <source>
        <dbReference type="SAM" id="Phobius"/>
    </source>
</evidence>
<gene>
    <name evidence="7" type="ORF">OKA04_00805</name>
</gene>
<dbReference type="Gene3D" id="1.20.1250.20">
    <property type="entry name" value="MFS general substrate transporter like domains"/>
    <property type="match status" value="2"/>
</dbReference>
<dbReference type="SUPFAM" id="SSF103473">
    <property type="entry name" value="MFS general substrate transporter"/>
    <property type="match status" value="1"/>
</dbReference>
<feature type="transmembrane region" description="Helical" evidence="5">
    <location>
        <begin position="248"/>
        <end position="269"/>
    </location>
</feature>
<organism evidence="7 8">
    <name type="scientific">Luteolibacter flavescens</name>
    <dbReference type="NCBI Taxonomy" id="1859460"/>
    <lineage>
        <taxon>Bacteria</taxon>
        <taxon>Pseudomonadati</taxon>
        <taxon>Verrucomicrobiota</taxon>
        <taxon>Verrucomicrobiia</taxon>
        <taxon>Verrucomicrobiales</taxon>
        <taxon>Verrucomicrobiaceae</taxon>
        <taxon>Luteolibacter</taxon>
    </lineage>
</organism>
<protein>
    <submittedName>
        <fullName evidence="7">MFS transporter</fullName>
    </submittedName>
</protein>
<evidence type="ECO:0000259" key="6">
    <source>
        <dbReference type="PROSITE" id="PS50850"/>
    </source>
</evidence>
<feature type="transmembrane region" description="Helical" evidence="5">
    <location>
        <begin position="457"/>
        <end position="475"/>
    </location>
</feature>
<evidence type="ECO:0000313" key="7">
    <source>
        <dbReference type="EMBL" id="MCW1883248.1"/>
    </source>
</evidence>
<feature type="domain" description="Major facilitator superfamily (MFS) profile" evidence="6">
    <location>
        <begin position="26"/>
        <end position="479"/>
    </location>
</feature>
<feature type="transmembrane region" description="Helical" evidence="5">
    <location>
        <begin position="103"/>
        <end position="121"/>
    </location>
</feature>
<evidence type="ECO:0000256" key="3">
    <source>
        <dbReference type="ARBA" id="ARBA00022989"/>
    </source>
</evidence>
<dbReference type="InterPro" id="IPR036259">
    <property type="entry name" value="MFS_trans_sf"/>
</dbReference>
<dbReference type="InterPro" id="IPR011701">
    <property type="entry name" value="MFS"/>
</dbReference>
<accession>A0ABT3FI50</accession>
<evidence type="ECO:0000256" key="4">
    <source>
        <dbReference type="ARBA" id="ARBA00023136"/>
    </source>
</evidence>
<feature type="transmembrane region" description="Helical" evidence="5">
    <location>
        <begin position="64"/>
        <end position="91"/>
    </location>
</feature>
<feature type="transmembrane region" description="Helical" evidence="5">
    <location>
        <begin position="361"/>
        <end position="383"/>
    </location>
</feature>
<evidence type="ECO:0000256" key="2">
    <source>
        <dbReference type="ARBA" id="ARBA00022692"/>
    </source>
</evidence>
<dbReference type="PANTHER" id="PTHR23508:SF10">
    <property type="entry name" value="CARBOXYLIC ACID TRANSPORTER PROTEIN HOMOLOG"/>
    <property type="match status" value="1"/>
</dbReference>
<keyword evidence="3 5" id="KW-1133">Transmembrane helix</keyword>
<dbReference type="Proteomes" id="UP001207930">
    <property type="component" value="Unassembled WGS sequence"/>
</dbReference>
<feature type="transmembrane region" description="Helical" evidence="5">
    <location>
        <begin position="162"/>
        <end position="188"/>
    </location>
</feature>
<feature type="transmembrane region" description="Helical" evidence="5">
    <location>
        <begin position="333"/>
        <end position="355"/>
    </location>
</feature>
<comment type="subcellular location">
    <subcellularLocation>
        <location evidence="1">Membrane</location>
        <topology evidence="1">Multi-pass membrane protein</topology>
    </subcellularLocation>
</comment>
<sequence>MANLSDNPAPSANGWWSQLNKYQRLVFVVATLAWLFDCLDQQLFNLARSPAMKSLMGANQEIKLFGDVSIAAGALSTSIFVLGWATGGMIFGSLGDRFGRAKMLSVTVLLYSIATGLSALSQSFTDFAVYRFITGLGVGGVFGLAVALVADTVPGHIRPRALGVLQSFSAVGNCAAGFIGLAIAMTAIGENTNYWKWLFVIGALPAFLVATIQLRMKEPESWRISRDKALAEGKRAGSYRDLFGDKRWLKHAVLGMILSCAGVIGLWGIGVFSSDLVGDIITHNFTEANASAEEINKGKQLWMSLNLLAFNVGAFIGMLVFTRVAVNMGRKKAFGIFFAGSLLITVFVFQMIGKINGRWDILWMAPLMGFFHLSVFAGFSIYLPELFPTRLRATGVSFCYNVGRYLAALGPFTLGALAATFGKKAQEAAVAAAPPEATEAFLASLRTAAKIDAFRDAASWMCLIFLLGIIVLPFLPETKDQPLPED</sequence>
<proteinExistence type="predicted"/>
<feature type="transmembrane region" description="Helical" evidence="5">
    <location>
        <begin position="127"/>
        <end position="150"/>
    </location>
</feature>
<reference evidence="7 8" key="1">
    <citation type="submission" date="2022-10" db="EMBL/GenBank/DDBJ databases">
        <title>Luteolibacter flavescens strain MCCC 1K03193, whole genome shotgun sequencing project.</title>
        <authorList>
            <person name="Zhao G."/>
            <person name="Shen L."/>
        </authorList>
    </citation>
    <scope>NUCLEOTIDE SEQUENCE [LARGE SCALE GENOMIC DNA]</scope>
    <source>
        <strain evidence="7 8">MCCC 1K03193</strain>
    </source>
</reference>
<evidence type="ECO:0000256" key="1">
    <source>
        <dbReference type="ARBA" id="ARBA00004141"/>
    </source>
</evidence>
<dbReference type="PANTHER" id="PTHR23508">
    <property type="entry name" value="CARBOXYLIC ACID TRANSPORTER PROTEIN HOMOLOG"/>
    <property type="match status" value="1"/>
</dbReference>
<evidence type="ECO:0000313" key="8">
    <source>
        <dbReference type="Proteomes" id="UP001207930"/>
    </source>
</evidence>
<keyword evidence="2 5" id="KW-0812">Transmembrane</keyword>
<keyword evidence="4 5" id="KW-0472">Membrane</keyword>
<keyword evidence="8" id="KW-1185">Reference proteome</keyword>